<feature type="compositionally biased region" description="Low complexity" evidence="1">
    <location>
        <begin position="493"/>
        <end position="504"/>
    </location>
</feature>
<dbReference type="HOGENOM" id="CLU_017547_0_0_1"/>
<feature type="compositionally biased region" description="Acidic residues" evidence="1">
    <location>
        <begin position="677"/>
        <end position="697"/>
    </location>
</feature>
<feature type="region of interest" description="Disordered" evidence="1">
    <location>
        <begin position="493"/>
        <end position="564"/>
    </location>
</feature>
<reference key="2">
    <citation type="submission" date="2011-08" db="EMBL/GenBank/DDBJ databases">
        <title>Genome sequence of Naumovozyma castellii.</title>
        <authorList>
            <person name="Gordon J.L."/>
            <person name="Armisen D."/>
            <person name="Proux-Wera E."/>
            <person name="OhEigeartaigh S.S."/>
            <person name="Byrne K.P."/>
            <person name="Wolfe K.H."/>
        </authorList>
    </citation>
    <scope>NUCLEOTIDE SEQUENCE</scope>
    <source>
        <strain>Type strain:CBS 4309</strain>
    </source>
</reference>
<accession>G0VBL9</accession>
<protein>
    <submittedName>
        <fullName evidence="2">Uncharacterized protein</fullName>
    </submittedName>
</protein>
<reference evidence="2 3" key="1">
    <citation type="journal article" date="2011" name="Proc. Natl. Acad. Sci. U.S.A.">
        <title>Evolutionary erosion of yeast sex chromosomes by mating-type switching accidents.</title>
        <authorList>
            <person name="Gordon J.L."/>
            <person name="Armisen D."/>
            <person name="Proux-Wera E."/>
            <person name="Oheigeartaigh S.S."/>
            <person name="Byrne K.P."/>
            <person name="Wolfe K.H."/>
        </authorList>
    </citation>
    <scope>NUCLEOTIDE SEQUENCE [LARGE SCALE GENOMIC DNA]</scope>
    <source>
        <strain evidence="3">ATCC 76901 / BCRC 22586 / CBS 4309 / NBRC 1992 / NRRL Y-12630</strain>
    </source>
</reference>
<dbReference type="OMA" id="HRRIFRV"/>
<dbReference type="Proteomes" id="UP000001640">
    <property type="component" value="Chromosome 2"/>
</dbReference>
<name>G0VBL9_NAUCA</name>
<sequence>MFSSNSGNKSKRKSFFFFGNDGKSTTTSPSPSKTSTHHSSPHTSKPNSSKNTTNKTISSKRTSSTIKNTKSLSKGPLDVKPLQNNNPFIEQEETHHHNTKIQTGLLTPSNGQLNLNKVPTVASIPDNIPSNPFNPFTSGNANTSTVSHSTMSRRPPPPPLNVDLIKQNIRDKSPSGDVPSSIHDRPESSENVLCKPMENVNPETVTNPYQHRRQRSEAEKLVDDIDHYIIEHKELSTTPGVVEIQSTPSYKLTDIDPESGLELNSFIDSSSGEIKPEVSLHIANAGAKDGSSLDQNDHYADAVSSDMNKGAYKDKDSFSFTNSLSSNSVRSVQHVEHEPTESESPHQRYNEVDDNDSHMSLFEDNTSQRTGDQVLRVTNAATSSIASSNRDSSTMRSPNINYSHFDSSSDEHTNSQAEIMVPEEPPRRFRIANEEKPTFFVNEDDSTTLDFESDKALDTVPSPTSSYSERIISNSRVNILENTLQLPNDTQSSITASTTSITKSLHNPPKVKDGSIQADMYGSPPTKLGMNSPISNADTTAVYSTPSKKSSKSTSAATSVLSPKSERNVRLVSSYVEELRLKYYKTSNFLQAPPNLPSSLKQKNNLIQPKNIKVRIRTSSKQIGIKHGRVKQKLLTLETTNEEEGENQKDKINVDHTKEFHKLLNRESSRIRRGDSEMDDASEDYLNDIPGDEAYDSDDVMAPLREKKTDANAKNISRSNTVVSYYTKKQNRLRSGTVDIDYLSNRELPTGISISDYKENDMMDPQRSSSINSEKSDLTNLNFSFGTSLHVANPDSD</sequence>
<feature type="compositionally biased region" description="Polar residues" evidence="1">
    <location>
        <begin position="766"/>
        <end position="775"/>
    </location>
</feature>
<feature type="compositionally biased region" description="Low complexity" evidence="1">
    <location>
        <begin position="544"/>
        <end position="559"/>
    </location>
</feature>
<dbReference type="FunCoup" id="G0VBL9">
    <property type="interactions" value="141"/>
</dbReference>
<dbReference type="InParanoid" id="G0VBL9"/>
<dbReference type="OrthoDB" id="4067613at2759"/>
<organism evidence="2 3">
    <name type="scientific">Naumovozyma castellii</name>
    <name type="common">Yeast</name>
    <name type="synonym">Saccharomyces castellii</name>
    <dbReference type="NCBI Taxonomy" id="27288"/>
    <lineage>
        <taxon>Eukaryota</taxon>
        <taxon>Fungi</taxon>
        <taxon>Dikarya</taxon>
        <taxon>Ascomycota</taxon>
        <taxon>Saccharomycotina</taxon>
        <taxon>Saccharomycetes</taxon>
        <taxon>Saccharomycetales</taxon>
        <taxon>Saccharomycetaceae</taxon>
        <taxon>Naumovozyma</taxon>
    </lineage>
</organism>
<dbReference type="RefSeq" id="XP_003674719.1">
    <property type="nucleotide sequence ID" value="XM_003674671.1"/>
</dbReference>
<feature type="compositionally biased region" description="Low complexity" evidence="1">
    <location>
        <begin position="323"/>
        <end position="332"/>
    </location>
</feature>
<feature type="compositionally biased region" description="Basic and acidic residues" evidence="1">
    <location>
        <begin position="333"/>
        <end position="357"/>
    </location>
</feature>
<feature type="compositionally biased region" description="Low complexity" evidence="1">
    <location>
        <begin position="15"/>
        <end position="34"/>
    </location>
</feature>
<keyword evidence="3" id="KW-1185">Reference proteome</keyword>
<dbReference type="EMBL" id="HE576753">
    <property type="protein sequence ID" value="CCC68345.1"/>
    <property type="molecule type" value="Genomic_DNA"/>
</dbReference>
<feature type="region of interest" description="Disordered" evidence="1">
    <location>
        <begin position="751"/>
        <end position="775"/>
    </location>
</feature>
<gene>
    <name evidence="2" type="primary">NCAS0B02610</name>
    <name evidence="2" type="ordered locus">NCAS_0B02610</name>
</gene>
<feature type="region of interest" description="Disordered" evidence="1">
    <location>
        <begin position="1"/>
        <end position="84"/>
    </location>
</feature>
<evidence type="ECO:0000313" key="2">
    <source>
        <dbReference type="EMBL" id="CCC68345.1"/>
    </source>
</evidence>
<feature type="compositionally biased region" description="Polar residues" evidence="1">
    <location>
        <begin position="532"/>
        <end position="543"/>
    </location>
</feature>
<proteinExistence type="predicted"/>
<evidence type="ECO:0000256" key="1">
    <source>
        <dbReference type="SAM" id="MobiDB-lite"/>
    </source>
</evidence>
<feature type="compositionally biased region" description="Polar residues" evidence="1">
    <location>
        <begin position="134"/>
        <end position="152"/>
    </location>
</feature>
<evidence type="ECO:0000313" key="3">
    <source>
        <dbReference type="Proteomes" id="UP000001640"/>
    </source>
</evidence>
<dbReference type="KEGG" id="ncs:NCAS_0B02610"/>
<feature type="region of interest" description="Disordered" evidence="1">
    <location>
        <begin position="323"/>
        <end position="357"/>
    </location>
</feature>
<feature type="region of interest" description="Disordered" evidence="1">
    <location>
        <begin position="134"/>
        <end position="159"/>
    </location>
</feature>
<dbReference type="GeneID" id="96901905"/>
<feature type="region of interest" description="Disordered" evidence="1">
    <location>
        <begin position="673"/>
        <end position="697"/>
    </location>
</feature>
<dbReference type="eggNOG" id="ENOG502QSS3">
    <property type="taxonomic scope" value="Eukaryota"/>
</dbReference>
<feature type="compositionally biased region" description="Low complexity" evidence="1">
    <location>
        <begin position="41"/>
        <end position="71"/>
    </location>
</feature>
<dbReference type="AlphaFoldDB" id="G0VBL9"/>